<keyword evidence="2" id="KW-1185">Reference proteome</keyword>
<evidence type="ECO:0000313" key="2">
    <source>
        <dbReference type="Proteomes" id="UP000182882"/>
    </source>
</evidence>
<accession>A0A1H2GCV8</accession>
<gene>
    <name evidence="1" type="ORF">SAMN05216406_13033</name>
</gene>
<dbReference type="RefSeq" id="WP_062559365.1">
    <property type="nucleotide sequence ID" value="NZ_CP013341.1"/>
</dbReference>
<sequence length="139" mass="15729">MAWRVADSLKILREQINQIAPNRSVSSDGTIGDAAHASRKSDHNPWIVENGIGVVTALDVTHDPMHGCDAQRLVDSLVSSKDSRVKYIIYNRKIISSTFKPWEWRPYEGVNPHIKHCHISVNGEKEKYDSALPWQINLT</sequence>
<proteinExistence type="predicted"/>
<protein>
    <submittedName>
        <fullName evidence="1">Uncharacterized protein</fullName>
    </submittedName>
</protein>
<name>A0A1H2GCV8_9PROT</name>
<dbReference type="Proteomes" id="UP000182882">
    <property type="component" value="Unassembled WGS sequence"/>
</dbReference>
<dbReference type="AlphaFoldDB" id="A0A1H2GCV8"/>
<organism evidence="1 2">
    <name type="scientific">Nitrosomonas ureae</name>
    <dbReference type="NCBI Taxonomy" id="44577"/>
    <lineage>
        <taxon>Bacteria</taxon>
        <taxon>Pseudomonadati</taxon>
        <taxon>Pseudomonadota</taxon>
        <taxon>Betaproteobacteria</taxon>
        <taxon>Nitrosomonadales</taxon>
        <taxon>Nitrosomonadaceae</taxon>
        <taxon>Nitrosomonas</taxon>
    </lineage>
</organism>
<dbReference type="EMBL" id="FNLN01000030">
    <property type="protein sequence ID" value="SDU17400.1"/>
    <property type="molecule type" value="Genomic_DNA"/>
</dbReference>
<evidence type="ECO:0000313" key="1">
    <source>
        <dbReference type="EMBL" id="SDU17400.1"/>
    </source>
</evidence>
<dbReference type="KEGG" id="nur:ATY38_11115"/>
<reference evidence="2" key="1">
    <citation type="submission" date="2016-10" db="EMBL/GenBank/DDBJ databases">
        <authorList>
            <person name="Varghese N."/>
            <person name="Submissions S."/>
        </authorList>
    </citation>
    <scope>NUCLEOTIDE SEQUENCE [LARGE SCALE GENOMIC DNA]</scope>
    <source>
        <strain evidence="2">Nm10</strain>
    </source>
</reference>